<dbReference type="AlphaFoldDB" id="A0AAW1TK47"/>
<organism evidence="3 4">
    <name type="scientific">Henosepilachna vigintioctopunctata</name>
    <dbReference type="NCBI Taxonomy" id="420089"/>
    <lineage>
        <taxon>Eukaryota</taxon>
        <taxon>Metazoa</taxon>
        <taxon>Ecdysozoa</taxon>
        <taxon>Arthropoda</taxon>
        <taxon>Hexapoda</taxon>
        <taxon>Insecta</taxon>
        <taxon>Pterygota</taxon>
        <taxon>Neoptera</taxon>
        <taxon>Endopterygota</taxon>
        <taxon>Coleoptera</taxon>
        <taxon>Polyphaga</taxon>
        <taxon>Cucujiformia</taxon>
        <taxon>Coccinelloidea</taxon>
        <taxon>Coccinellidae</taxon>
        <taxon>Epilachninae</taxon>
        <taxon>Epilachnini</taxon>
        <taxon>Henosepilachna</taxon>
    </lineage>
</organism>
<feature type="compositionally biased region" description="Polar residues" evidence="1">
    <location>
        <begin position="396"/>
        <end position="419"/>
    </location>
</feature>
<reference evidence="3 4" key="1">
    <citation type="submission" date="2023-03" db="EMBL/GenBank/DDBJ databases">
        <title>Genome insight into feeding habits of ladybird beetles.</title>
        <authorList>
            <person name="Li H.-S."/>
            <person name="Huang Y.-H."/>
            <person name="Pang H."/>
        </authorList>
    </citation>
    <scope>NUCLEOTIDE SEQUENCE [LARGE SCALE GENOMIC DNA]</scope>
    <source>
        <strain evidence="3">SYSU_2023b</strain>
        <tissue evidence="3">Whole body</tissue>
    </source>
</reference>
<feature type="domain" description="MGA conserved" evidence="2">
    <location>
        <begin position="107"/>
        <end position="152"/>
    </location>
</feature>
<proteinExistence type="predicted"/>
<sequence>MGRRKEESGDTIVCDIEPERNSVASVIDDIIKYIEIKELGDSIIKDAEPYVEEECEVGSSSPVMKNDINVVEDDIGKKSIKRRKLEMELQRLSCKVVNVTVEDKEIMNNDCNKSYCKLGCICRSLTSTLHLPFNYQHCSKKVCMFECKCSAANGDVSLSGDISVLTSDTVTRIEDQAKRNLARVEKEFTQTIIHANDNTILIPSSDRNKTKRLKRAPKRYSDFLENYNVEQENAIVQNEKSKMWQNFELFSCFVKLQKLDINTVVPLCLDHNCYDCYCLKNIVPLNENKNKRNDEENVEENVPPKKLKKLNSDEENVEENVPPKKLKKLNNDEKNVEENVPPNKLKKLKNDEKNVEENVPPNKLKKLKNDEKNVEENVPPNKLKKLKKDNGTKNNESNTNLKNQSSTRSDPENDNISNSIRKIKQCEGCARIRAVRPEISARNEIPFYKDKLRVRIRNYQRQHKSPSPINIQYEEKDSSIIDVTTPLTILACDRLKYFLTARKRKQVHEVREDYETAPSSSKVKKMTKQHKSVQEFSREPIKEPITQSELPYARIFDGEIVIPTNANKDFVKNLGVKRVAPYMRLLTWNNLLKNYYSKKINIWCSVKSDKVLINRSNIKAPEGYIDIKKSNKRNGIMMWILAKELPKQTPPELVHLILSPNMNHFEISGICLKNTPNSQEGEQIEKVNNQKHNEDKHDHIEEMHEIVTDNANAEKPDNQDSNVLEHKNHKNEFSVLFLTKHEFSPQDFYLAEVCNTYNEKFPLSIELPLSHTNCRWRMLYLNSNFSLLSFISNKYSIKYTDLMYILREAQNSNKTIFLNNKQLSSGYSHKYFGIYAVPKYADRLFIGPYGLKEEHGLETLRYLRKSLVTTSFFEMVQGVAKRGKKNALWLSTIKTNMIDSSQLSLLHSPAQHSLLKSNKVCINRKEKANNSSRKNEDLADLTPIINLNSPISNIHSIDDETVEVSELRSTSFSETNNQTDQRIELQGIHEHSELLEGCETFISSTDLEDKPFIEFPEFILLNDKKLKPEDYNRYIMTNIPYFGYLGAKKTEQSKSIYVNWPFGDKTLQFPSVTAATEFLRRRFTNLLLPIPASFQMNFIIMREIDPTHHSPINAKILNGTHICGEFGVLDSRQLTSTLAKSLGTTQDDVLKRLAKRAHYLVRCRLRTLGLFLLPKDEKLGEVLDNVAYVTNLVII</sequence>
<dbReference type="Proteomes" id="UP001431783">
    <property type="component" value="Unassembled WGS sequence"/>
</dbReference>
<evidence type="ECO:0000256" key="1">
    <source>
        <dbReference type="SAM" id="MobiDB-lite"/>
    </source>
</evidence>
<dbReference type="InterPro" id="IPR032060">
    <property type="entry name" value="MGA_dom"/>
</dbReference>
<feature type="region of interest" description="Disordered" evidence="1">
    <location>
        <begin position="518"/>
        <end position="537"/>
    </location>
</feature>
<name>A0AAW1TK47_9CUCU</name>
<evidence type="ECO:0000259" key="2">
    <source>
        <dbReference type="Pfam" id="PF16059"/>
    </source>
</evidence>
<keyword evidence="4" id="KW-1185">Reference proteome</keyword>
<comment type="caution">
    <text evidence="3">The sequence shown here is derived from an EMBL/GenBank/DDBJ whole genome shotgun (WGS) entry which is preliminary data.</text>
</comment>
<feature type="compositionally biased region" description="Basic residues" evidence="1">
    <location>
        <begin position="522"/>
        <end position="531"/>
    </location>
</feature>
<evidence type="ECO:0000313" key="4">
    <source>
        <dbReference type="Proteomes" id="UP001431783"/>
    </source>
</evidence>
<protein>
    <recommendedName>
        <fullName evidence="2">MGA conserved domain-containing protein</fullName>
    </recommendedName>
</protein>
<dbReference type="EMBL" id="JARQZJ010000002">
    <property type="protein sequence ID" value="KAK9870143.1"/>
    <property type="molecule type" value="Genomic_DNA"/>
</dbReference>
<dbReference type="Pfam" id="PF16059">
    <property type="entry name" value="MGA_dom"/>
    <property type="match status" value="1"/>
</dbReference>
<feature type="region of interest" description="Disordered" evidence="1">
    <location>
        <begin position="293"/>
        <end position="419"/>
    </location>
</feature>
<gene>
    <name evidence="3" type="ORF">WA026_006235</name>
</gene>
<accession>A0AAW1TK47</accession>
<evidence type="ECO:0000313" key="3">
    <source>
        <dbReference type="EMBL" id="KAK9870143.1"/>
    </source>
</evidence>